<name>A0A8K0IZC4_9HYPO</name>
<evidence type="ECO:0000313" key="2">
    <source>
        <dbReference type="EMBL" id="KAG5912714.1"/>
    </source>
</evidence>
<dbReference type="AlphaFoldDB" id="A0A8K0IZC4"/>
<organism evidence="2 3">
    <name type="scientific">Claviceps africana</name>
    <dbReference type="NCBI Taxonomy" id="83212"/>
    <lineage>
        <taxon>Eukaryota</taxon>
        <taxon>Fungi</taxon>
        <taxon>Dikarya</taxon>
        <taxon>Ascomycota</taxon>
        <taxon>Pezizomycotina</taxon>
        <taxon>Sordariomycetes</taxon>
        <taxon>Hypocreomycetidae</taxon>
        <taxon>Hypocreales</taxon>
        <taxon>Clavicipitaceae</taxon>
        <taxon>Claviceps</taxon>
    </lineage>
</organism>
<evidence type="ECO:0000313" key="3">
    <source>
        <dbReference type="Proteomes" id="UP000811619"/>
    </source>
</evidence>
<gene>
    <name evidence="2" type="ORF">E4U42_001969</name>
</gene>
<protein>
    <submittedName>
        <fullName evidence="2">Uncharacterized protein</fullName>
    </submittedName>
</protein>
<sequence>MPHDPTIPRSHDPTMQDSTIPPSRQPTIQQSLAVEPWWRGIRVGPRRTGQWNGWIRLLVRDDGDGQALVSATLAVAH</sequence>
<feature type="non-terminal residue" evidence="2">
    <location>
        <position position="77"/>
    </location>
</feature>
<proteinExistence type="predicted"/>
<evidence type="ECO:0000256" key="1">
    <source>
        <dbReference type="SAM" id="MobiDB-lite"/>
    </source>
</evidence>
<dbReference type="EMBL" id="SRPY01001633">
    <property type="protein sequence ID" value="KAG5912714.1"/>
    <property type="molecule type" value="Genomic_DNA"/>
</dbReference>
<feature type="region of interest" description="Disordered" evidence="1">
    <location>
        <begin position="1"/>
        <end position="29"/>
    </location>
</feature>
<dbReference type="Proteomes" id="UP000811619">
    <property type="component" value="Unassembled WGS sequence"/>
</dbReference>
<comment type="caution">
    <text evidence="2">The sequence shown here is derived from an EMBL/GenBank/DDBJ whole genome shotgun (WGS) entry which is preliminary data.</text>
</comment>
<feature type="compositionally biased region" description="Polar residues" evidence="1">
    <location>
        <begin position="15"/>
        <end position="29"/>
    </location>
</feature>
<keyword evidence="3" id="KW-1185">Reference proteome</keyword>
<reference evidence="2" key="1">
    <citation type="journal article" date="2020" name="bioRxiv">
        <title>Whole genome comparisons of ergot fungi reveals the divergence and evolution of species within the genus Claviceps are the result of varying mechanisms driving genome evolution and host range expansion.</title>
        <authorList>
            <person name="Wyka S.A."/>
            <person name="Mondo S.J."/>
            <person name="Liu M."/>
            <person name="Dettman J."/>
            <person name="Nalam V."/>
            <person name="Broders K.D."/>
        </authorList>
    </citation>
    <scope>NUCLEOTIDE SEQUENCE</scope>
    <source>
        <strain evidence="2">CCC 489</strain>
    </source>
</reference>
<accession>A0A8K0IZC4</accession>